<evidence type="ECO:0000259" key="2">
    <source>
        <dbReference type="PROSITE" id="PS50965"/>
    </source>
</evidence>
<accession>A0AAU8H2P1</accession>
<organism evidence="3">
    <name type="scientific">Thermodesulfovibrio obliviosus</name>
    <dbReference type="NCBI Taxonomy" id="3118332"/>
    <lineage>
        <taxon>Bacteria</taxon>
        <taxon>Pseudomonadati</taxon>
        <taxon>Nitrospirota</taxon>
        <taxon>Thermodesulfovibrionia</taxon>
        <taxon>Thermodesulfovibrionales</taxon>
        <taxon>Thermodesulfovibrionaceae</taxon>
        <taxon>Thermodesulfovibrio</taxon>
    </lineage>
</organism>
<name>A0AAU8H2P1_9BACT</name>
<dbReference type="InterPro" id="IPR011528">
    <property type="entry name" value="NERD"/>
</dbReference>
<dbReference type="Pfam" id="PF08378">
    <property type="entry name" value="NERD"/>
    <property type="match status" value="1"/>
</dbReference>
<dbReference type="EMBL" id="CP144374">
    <property type="protein sequence ID" value="XCH47747.1"/>
    <property type="molecule type" value="Genomic_DNA"/>
</dbReference>
<proteinExistence type="predicted"/>
<feature type="domain" description="NERD" evidence="2">
    <location>
        <begin position="72"/>
        <end position="188"/>
    </location>
</feature>
<keyword evidence="1" id="KW-0472">Membrane</keyword>
<dbReference type="KEGG" id="tob:V4D31_05185"/>
<dbReference type="AlphaFoldDB" id="A0AAU8H2P1"/>
<dbReference type="RefSeq" id="WP_353685407.1">
    <property type="nucleotide sequence ID" value="NZ_CP144374.1"/>
</dbReference>
<dbReference type="PROSITE" id="PS50965">
    <property type="entry name" value="NERD"/>
    <property type="match status" value="1"/>
</dbReference>
<gene>
    <name evidence="3" type="ORF">V4D31_05185</name>
</gene>
<sequence length="236" mass="26665">MREVFMSTYLQQTVSQLEHTCSKYHLGAAVVLVFSIILLPLIPFLTLAGFIISIILFYQAQEVSGQKITFELGIQGERRLRRILSLILPDNYTVFYGYQIPNGGDIDCIVIGPKGVFVMEVKNDKGNITYTSDGWNHIKIGQRGTAYKGSLKDPGRQVVRGSMEIKKLLLSYGIKVPITALVVFTNQDAKLSVESDNPKFKILKVEELPQFFEHLPEKLKDETVERISRVIEANKK</sequence>
<keyword evidence="1" id="KW-0812">Transmembrane</keyword>
<reference evidence="3" key="1">
    <citation type="submission" date="2024-01" db="EMBL/GenBank/DDBJ databases">
        <title>The first autotrophic representatives of the genus Thermodesulfovibrio.</title>
        <authorList>
            <person name="Maltseva A.I."/>
            <person name="Elcheninov A.G."/>
            <person name="Kublanov I.V."/>
            <person name="Lebedinsky A.V."/>
            <person name="Frolov E.N."/>
        </authorList>
    </citation>
    <scope>NUCLEOTIDE SEQUENCE</scope>
    <source>
        <strain evidence="3">3462-1</strain>
    </source>
</reference>
<evidence type="ECO:0000256" key="1">
    <source>
        <dbReference type="SAM" id="Phobius"/>
    </source>
</evidence>
<keyword evidence="1" id="KW-1133">Transmembrane helix</keyword>
<protein>
    <submittedName>
        <fullName evidence="3">Nuclease-related domain-containing protein</fullName>
    </submittedName>
</protein>
<feature type="transmembrane region" description="Helical" evidence="1">
    <location>
        <begin position="26"/>
        <end position="58"/>
    </location>
</feature>
<evidence type="ECO:0000313" key="3">
    <source>
        <dbReference type="EMBL" id="XCH47747.1"/>
    </source>
</evidence>